<dbReference type="Proteomes" id="UP000824890">
    <property type="component" value="Unassembled WGS sequence"/>
</dbReference>
<dbReference type="SUPFAM" id="SSF56112">
    <property type="entry name" value="Protein kinase-like (PK-like)"/>
    <property type="match status" value="1"/>
</dbReference>
<comment type="caution">
    <text evidence="1">The sequence shown here is derived from an EMBL/GenBank/DDBJ whole genome shotgun (WGS) entry which is preliminary data.</text>
</comment>
<dbReference type="Gene3D" id="3.30.200.20">
    <property type="entry name" value="Phosphorylase Kinase, domain 1"/>
    <property type="match status" value="1"/>
</dbReference>
<evidence type="ECO:0000313" key="1">
    <source>
        <dbReference type="EMBL" id="KAH0855471.1"/>
    </source>
</evidence>
<dbReference type="EMBL" id="JAGKQM010000075">
    <property type="protein sequence ID" value="KAH0855471.1"/>
    <property type="molecule type" value="Genomic_DNA"/>
</dbReference>
<gene>
    <name evidence="1" type="ORF">HID58_007980</name>
</gene>
<dbReference type="InterPro" id="IPR011009">
    <property type="entry name" value="Kinase-like_dom_sf"/>
</dbReference>
<organism evidence="1 2">
    <name type="scientific">Brassica napus</name>
    <name type="common">Rape</name>
    <dbReference type="NCBI Taxonomy" id="3708"/>
    <lineage>
        <taxon>Eukaryota</taxon>
        <taxon>Viridiplantae</taxon>
        <taxon>Streptophyta</taxon>
        <taxon>Embryophyta</taxon>
        <taxon>Tracheophyta</taxon>
        <taxon>Spermatophyta</taxon>
        <taxon>Magnoliopsida</taxon>
        <taxon>eudicotyledons</taxon>
        <taxon>Gunneridae</taxon>
        <taxon>Pentapetalae</taxon>
        <taxon>rosids</taxon>
        <taxon>malvids</taxon>
        <taxon>Brassicales</taxon>
        <taxon>Brassicaceae</taxon>
        <taxon>Brassiceae</taxon>
        <taxon>Brassica</taxon>
    </lineage>
</organism>
<name>A0ABQ7XHZ0_BRANA</name>
<protein>
    <submittedName>
        <fullName evidence="1">Uncharacterized protein</fullName>
    </submittedName>
</protein>
<evidence type="ECO:0000313" key="2">
    <source>
        <dbReference type="Proteomes" id="UP000824890"/>
    </source>
</evidence>
<proteinExistence type="predicted"/>
<reference evidence="1 2" key="1">
    <citation type="submission" date="2021-05" db="EMBL/GenBank/DDBJ databases">
        <title>Genome Assembly of Synthetic Allotetraploid Brassica napus Reveals Homoeologous Exchanges between Subgenomes.</title>
        <authorList>
            <person name="Davis J.T."/>
        </authorList>
    </citation>
    <scope>NUCLEOTIDE SEQUENCE [LARGE SCALE GENOMIC DNA]</scope>
    <source>
        <strain evidence="2">cv. Da-Ae</strain>
        <tissue evidence="1">Seedling</tissue>
    </source>
</reference>
<sequence>MREYLSSSFKMSIDLCPFSHNSRLCQGEQREFERLAKLQCARAMAIVASKRIGFPCGPIHVLADQSFPTLAINSFTVSGNVSEQREFERLAKLQCARAMAIVASKRIGFPCGPIHVLADQSFPTLAINSFTVSGNVRNPLFPGKNIVHQLDMMNDLLGTPFVKLLEGSVRNEKAGRYLRSMRLKKSIRFSHKLPHDDPLDLRILQKLLSFELNERPTFEEGLVLTLVEYFKGLRKRLYMSSQRDPSVQPVTKLEFEFERLKITKEAMPELIYSILRLLLSTTQRC</sequence>
<accession>A0ABQ7XHZ0</accession>
<dbReference type="Gene3D" id="1.10.510.10">
    <property type="entry name" value="Transferase(Phosphotransferase) domain 1"/>
    <property type="match status" value="1"/>
</dbReference>
<keyword evidence="2" id="KW-1185">Reference proteome</keyword>